<dbReference type="AlphaFoldDB" id="A0A9D5CHW7"/>
<evidence type="ECO:0000256" key="3">
    <source>
        <dbReference type="ARBA" id="ARBA00022475"/>
    </source>
</evidence>
<feature type="transmembrane region" description="Helical" evidence="10">
    <location>
        <begin position="367"/>
        <end position="387"/>
    </location>
</feature>
<dbReference type="Proteomes" id="UP001085076">
    <property type="component" value="Miscellaneous, Linkage group lg05"/>
</dbReference>
<evidence type="ECO:0000313" key="11">
    <source>
        <dbReference type="EMBL" id="KAJ0973295.1"/>
    </source>
</evidence>
<evidence type="ECO:0000256" key="1">
    <source>
        <dbReference type="ARBA" id="ARBA00002598"/>
    </source>
</evidence>
<dbReference type="GO" id="GO:0005886">
    <property type="term" value="C:plasma membrane"/>
    <property type="evidence" value="ECO:0007669"/>
    <property type="project" value="UniProtKB-SubCell"/>
</dbReference>
<comment type="subcellular location">
    <subcellularLocation>
        <location evidence="2">Cell membrane</location>
        <topology evidence="2">Multi-pass membrane protein</topology>
    </subcellularLocation>
</comment>
<feature type="transmembrane region" description="Helical" evidence="10">
    <location>
        <begin position="247"/>
        <end position="265"/>
    </location>
</feature>
<dbReference type="PANTHER" id="PTHR28259">
    <property type="entry name" value="FLUORIDE EXPORT PROTEIN 1-RELATED"/>
    <property type="match status" value="1"/>
</dbReference>
<evidence type="ECO:0000256" key="10">
    <source>
        <dbReference type="SAM" id="Phobius"/>
    </source>
</evidence>
<feature type="transmembrane region" description="Helical" evidence="10">
    <location>
        <begin position="399"/>
        <end position="418"/>
    </location>
</feature>
<comment type="caution">
    <text evidence="11">The sequence shown here is derived from an EMBL/GenBank/DDBJ whole genome shotgun (WGS) entry which is preliminary data.</text>
</comment>
<evidence type="ECO:0000256" key="6">
    <source>
        <dbReference type="ARBA" id="ARBA00023136"/>
    </source>
</evidence>
<evidence type="ECO:0000256" key="2">
    <source>
        <dbReference type="ARBA" id="ARBA00004651"/>
    </source>
</evidence>
<dbReference type="InterPro" id="IPR003691">
    <property type="entry name" value="FluC"/>
</dbReference>
<keyword evidence="6 10" id="KW-0472">Membrane</keyword>
<proteinExistence type="inferred from homology"/>
<feature type="transmembrane region" description="Helical" evidence="10">
    <location>
        <begin position="206"/>
        <end position="227"/>
    </location>
</feature>
<feature type="region of interest" description="Disordered" evidence="9">
    <location>
        <begin position="1"/>
        <end position="35"/>
    </location>
</feature>
<feature type="transmembrane region" description="Helical" evidence="10">
    <location>
        <begin position="277"/>
        <end position="295"/>
    </location>
</feature>
<evidence type="ECO:0000256" key="5">
    <source>
        <dbReference type="ARBA" id="ARBA00022989"/>
    </source>
</evidence>
<organism evidence="11 12">
    <name type="scientific">Dioscorea zingiberensis</name>
    <dbReference type="NCBI Taxonomy" id="325984"/>
    <lineage>
        <taxon>Eukaryota</taxon>
        <taxon>Viridiplantae</taxon>
        <taxon>Streptophyta</taxon>
        <taxon>Embryophyta</taxon>
        <taxon>Tracheophyta</taxon>
        <taxon>Spermatophyta</taxon>
        <taxon>Magnoliopsida</taxon>
        <taxon>Liliopsida</taxon>
        <taxon>Dioscoreales</taxon>
        <taxon>Dioscoreaceae</taxon>
        <taxon>Dioscorea</taxon>
    </lineage>
</organism>
<comment type="similarity">
    <text evidence="7">Belongs to the fluoride channel Fluc/FEX (TC 1.A.43) family.</text>
</comment>
<reference evidence="11" key="1">
    <citation type="submission" date="2021-03" db="EMBL/GenBank/DDBJ databases">
        <authorList>
            <person name="Li Z."/>
            <person name="Yang C."/>
        </authorList>
    </citation>
    <scope>NUCLEOTIDE SEQUENCE</scope>
    <source>
        <strain evidence="11">Dzin_1.0</strain>
        <tissue evidence="11">Leaf</tissue>
    </source>
</reference>
<accession>A0A9D5CHW7</accession>
<evidence type="ECO:0000256" key="7">
    <source>
        <dbReference type="ARBA" id="ARBA00035120"/>
    </source>
</evidence>
<name>A0A9D5CHW7_9LILI</name>
<keyword evidence="12" id="KW-1185">Reference proteome</keyword>
<evidence type="ECO:0008006" key="13">
    <source>
        <dbReference type="Google" id="ProtNLM"/>
    </source>
</evidence>
<evidence type="ECO:0000256" key="4">
    <source>
        <dbReference type="ARBA" id="ARBA00022692"/>
    </source>
</evidence>
<protein>
    <recommendedName>
        <fullName evidence="13">CrcB-like protein</fullName>
    </recommendedName>
</protein>
<feature type="transmembrane region" description="Helical" evidence="10">
    <location>
        <begin position="307"/>
        <end position="330"/>
    </location>
</feature>
<keyword evidence="4 10" id="KW-0812">Transmembrane</keyword>
<evidence type="ECO:0000256" key="8">
    <source>
        <dbReference type="ARBA" id="ARBA00035585"/>
    </source>
</evidence>
<dbReference type="GO" id="GO:1903425">
    <property type="term" value="F:fluoride transmembrane transporter activity"/>
    <property type="evidence" value="ECO:0007669"/>
    <property type="project" value="TreeGrafter"/>
</dbReference>
<feature type="transmembrane region" description="Helical" evidence="10">
    <location>
        <begin position="504"/>
        <end position="527"/>
    </location>
</feature>
<comment type="catalytic activity">
    <reaction evidence="8">
        <text>fluoride(in) = fluoride(out)</text>
        <dbReference type="Rhea" id="RHEA:76159"/>
        <dbReference type="ChEBI" id="CHEBI:17051"/>
    </reaction>
    <physiologicalReaction direction="left-to-right" evidence="8">
        <dbReference type="Rhea" id="RHEA:76160"/>
    </physiologicalReaction>
</comment>
<evidence type="ECO:0000256" key="9">
    <source>
        <dbReference type="SAM" id="MobiDB-lite"/>
    </source>
</evidence>
<comment type="function">
    <text evidence="1">Fluoride channel required for the rapid expulsion of cytoplasmic fluoride.</text>
</comment>
<reference evidence="11" key="2">
    <citation type="journal article" date="2022" name="Hortic Res">
        <title>The genome of Dioscorea zingiberensis sheds light on the biosynthesis, origin and evolution of the medicinally important diosgenin saponins.</title>
        <authorList>
            <person name="Li Y."/>
            <person name="Tan C."/>
            <person name="Li Z."/>
            <person name="Guo J."/>
            <person name="Li S."/>
            <person name="Chen X."/>
            <person name="Wang C."/>
            <person name="Dai X."/>
            <person name="Yang H."/>
            <person name="Song W."/>
            <person name="Hou L."/>
            <person name="Xu J."/>
            <person name="Tong Z."/>
            <person name="Xu A."/>
            <person name="Yuan X."/>
            <person name="Wang W."/>
            <person name="Yang Q."/>
            <person name="Chen L."/>
            <person name="Sun Z."/>
            <person name="Wang K."/>
            <person name="Pan B."/>
            <person name="Chen J."/>
            <person name="Bao Y."/>
            <person name="Liu F."/>
            <person name="Qi X."/>
            <person name="Gang D.R."/>
            <person name="Wen J."/>
            <person name="Li J."/>
        </authorList>
    </citation>
    <scope>NUCLEOTIDE SEQUENCE</scope>
    <source>
        <strain evidence="11">Dzin_1.0</strain>
    </source>
</reference>
<feature type="transmembrane region" description="Helical" evidence="10">
    <location>
        <begin position="472"/>
        <end position="492"/>
    </location>
</feature>
<feature type="region of interest" description="Disordered" evidence="9">
    <location>
        <begin position="87"/>
        <end position="108"/>
    </location>
</feature>
<dbReference type="Pfam" id="PF02537">
    <property type="entry name" value="CRCB"/>
    <property type="match status" value="2"/>
</dbReference>
<gene>
    <name evidence="11" type="ORF">J5N97_021254</name>
</gene>
<dbReference type="OrthoDB" id="409792at2759"/>
<keyword evidence="3" id="KW-1003">Cell membrane</keyword>
<feature type="transmembrane region" description="Helical" evidence="10">
    <location>
        <begin position="430"/>
        <end position="452"/>
    </location>
</feature>
<evidence type="ECO:0000313" key="12">
    <source>
        <dbReference type="Proteomes" id="UP001085076"/>
    </source>
</evidence>
<keyword evidence="5 10" id="KW-1133">Transmembrane helix</keyword>
<dbReference type="EMBL" id="JAGGNH010000005">
    <property type="protein sequence ID" value="KAJ0973295.1"/>
    <property type="molecule type" value="Genomic_DNA"/>
</dbReference>
<dbReference type="PANTHER" id="PTHR28259:SF1">
    <property type="entry name" value="FLUORIDE EXPORT PROTEIN 1-RELATED"/>
    <property type="match status" value="1"/>
</dbReference>
<sequence length="531" mass="58205">MDEGFDPSHVPVPRFSPGSGSGDWVRRREILPGGPMGGDSIGLQAASQRVEGANNSTFISRSFSLRRSMDSSKAQSLSRRASLGRTRSLGTCGCDDSPSSLSMRVPSRDASDLVRDSFTLSRDLVEEMLGDIDGSVMAQAGDTGDRVADNLDSENESLGLFSMNNGEKSPLPTDAIIYSSEKNQIESHRSSSLKEKKDKLPGRLDYISYLVHLAVFGILGVFTRYLLQKLFGPSLLKLTGDDSTLYLDLPSNILGSFLMGWFGVIFKADIRDISDHLVIGITTGYLGSLTTFSGWNMKMLDLSARGHWVFAIGGILLGMAIVNESLRYGVETAEELRRSLLIWHNKSSRRTKIILENLKVNTQKRHFVVLLLMLVIIGVLWTLSGVLAKRKLDNVTNGAVLWLGCLVGPPGVWARWYLARLNGQGLGRNGTLKWLPIGTLTANILAACIMAALETISKEVNTKRCEIIVKGIQFGFLGCLSTVSTFVAEVFAMRQSGNIQRANAYMLLTIIPSFGLGTLIYSLPVWLKHYN</sequence>